<keyword evidence="1 2" id="KW-0238">DNA-binding</keyword>
<dbReference type="EMBL" id="JARCJK010000025">
    <property type="protein sequence ID" value="MDE4168185.1"/>
    <property type="molecule type" value="Genomic_DNA"/>
</dbReference>
<dbReference type="Gene3D" id="1.10.357.10">
    <property type="entry name" value="Tetracycline Repressor, domain 2"/>
    <property type="match status" value="1"/>
</dbReference>
<dbReference type="AlphaFoldDB" id="A0ABD4XGS3"/>
<evidence type="ECO:0000256" key="1">
    <source>
        <dbReference type="ARBA" id="ARBA00023125"/>
    </source>
</evidence>
<dbReference type="PANTHER" id="PTHR43479">
    <property type="entry name" value="ACREF/ENVCD OPERON REPRESSOR-RELATED"/>
    <property type="match status" value="1"/>
</dbReference>
<name>A0ABD4XGS3_9RHOB</name>
<proteinExistence type="predicted"/>
<evidence type="ECO:0000259" key="3">
    <source>
        <dbReference type="PROSITE" id="PS50977"/>
    </source>
</evidence>
<gene>
    <name evidence="4" type="ORF">PXK24_21105</name>
</gene>
<feature type="domain" description="HTH tetR-type" evidence="3">
    <location>
        <begin position="11"/>
        <end position="71"/>
    </location>
</feature>
<evidence type="ECO:0000256" key="2">
    <source>
        <dbReference type="PROSITE-ProRule" id="PRU00335"/>
    </source>
</evidence>
<dbReference type="Pfam" id="PF00440">
    <property type="entry name" value="TetR_N"/>
    <property type="match status" value="1"/>
</dbReference>
<comment type="caution">
    <text evidence="4">The sequence shown here is derived from an EMBL/GenBank/DDBJ whole genome shotgun (WGS) entry which is preliminary data.</text>
</comment>
<feature type="DNA-binding region" description="H-T-H motif" evidence="2">
    <location>
        <begin position="34"/>
        <end position="53"/>
    </location>
</feature>
<dbReference type="Proteomes" id="UP001218364">
    <property type="component" value="Unassembled WGS sequence"/>
</dbReference>
<protein>
    <submittedName>
        <fullName evidence="4">Helix-turn-helix domain containing protein</fullName>
    </submittedName>
</protein>
<accession>A0ABD4XGS3</accession>
<dbReference type="PROSITE" id="PS50977">
    <property type="entry name" value="HTH_TETR_2"/>
    <property type="match status" value="1"/>
</dbReference>
<sequence length="199" mass="23007">MYKSPKQLRAQETERAFLSVFRQLLAERGFARTSLEDIATRSEQTRSAFLSRFGSKKAALFLLFDEYCAAVSDLMRQISRQVQDLPDAKTCVHLMSASFERRLIDHFASNRAMHELYLEDLQVNERTQRIFMELVELMRLVQRHHLRSEPCTDAGAFSAAQVLVTTNYNYVLKAMPGLARDPSIRHEMIARMVVEALKF</sequence>
<dbReference type="InterPro" id="IPR050624">
    <property type="entry name" value="HTH-type_Tx_Regulator"/>
</dbReference>
<evidence type="ECO:0000313" key="4">
    <source>
        <dbReference type="EMBL" id="MDE4168185.1"/>
    </source>
</evidence>
<dbReference type="InterPro" id="IPR001647">
    <property type="entry name" value="HTH_TetR"/>
</dbReference>
<dbReference type="SUPFAM" id="SSF46689">
    <property type="entry name" value="Homeodomain-like"/>
    <property type="match status" value="1"/>
</dbReference>
<organism evidence="4 5">
    <name type="scientific">Phaeobacter gallaeciensis</name>
    <dbReference type="NCBI Taxonomy" id="60890"/>
    <lineage>
        <taxon>Bacteria</taxon>
        <taxon>Pseudomonadati</taxon>
        <taxon>Pseudomonadota</taxon>
        <taxon>Alphaproteobacteria</taxon>
        <taxon>Rhodobacterales</taxon>
        <taxon>Roseobacteraceae</taxon>
        <taxon>Phaeobacter</taxon>
    </lineage>
</organism>
<dbReference type="InterPro" id="IPR009057">
    <property type="entry name" value="Homeodomain-like_sf"/>
</dbReference>
<dbReference type="PANTHER" id="PTHR43479:SF11">
    <property type="entry name" value="ACREF_ENVCD OPERON REPRESSOR-RELATED"/>
    <property type="match status" value="1"/>
</dbReference>
<dbReference type="GO" id="GO:0003677">
    <property type="term" value="F:DNA binding"/>
    <property type="evidence" value="ECO:0007669"/>
    <property type="project" value="UniProtKB-UniRule"/>
</dbReference>
<evidence type="ECO:0000313" key="5">
    <source>
        <dbReference type="Proteomes" id="UP001218364"/>
    </source>
</evidence>
<dbReference type="RefSeq" id="WP_274840328.1">
    <property type="nucleotide sequence ID" value="NZ_JARCJF010000025.1"/>
</dbReference>
<reference evidence="4 5" key="1">
    <citation type="submission" date="2023-02" db="EMBL/GenBank/DDBJ databases">
        <title>Population genomics of bacteria associated with diatom.</title>
        <authorList>
            <person name="Xie J."/>
            <person name="Wang H."/>
        </authorList>
    </citation>
    <scope>NUCLEOTIDE SEQUENCE [LARGE SCALE GENOMIC DNA]</scope>
    <source>
        <strain evidence="4 5">PT47_8</strain>
    </source>
</reference>